<dbReference type="SUPFAM" id="SSF161111">
    <property type="entry name" value="Cation efflux protein transmembrane domain-like"/>
    <property type="match status" value="1"/>
</dbReference>
<feature type="region of interest" description="Disordered" evidence="9">
    <location>
        <begin position="1"/>
        <end position="39"/>
    </location>
</feature>
<dbReference type="GeneID" id="16993073"/>
<dbReference type="Gramene" id="CMF058CT">
    <property type="protein sequence ID" value="CMF058CT"/>
    <property type="gene ID" value="CMF058C"/>
</dbReference>
<reference evidence="13 14" key="1">
    <citation type="journal article" date="2004" name="Nature">
        <title>Genome sequence of the ultrasmall unicellular red alga Cyanidioschyzon merolae 10D.</title>
        <authorList>
            <person name="Matsuzaki M."/>
            <person name="Misumi O."/>
            <person name="Shin-i T."/>
            <person name="Maruyama S."/>
            <person name="Takahara M."/>
            <person name="Miyagishima S."/>
            <person name="Mori T."/>
            <person name="Nishida K."/>
            <person name="Yagisawa F."/>
            <person name="Nishida K."/>
            <person name="Yoshida Y."/>
            <person name="Nishimura Y."/>
            <person name="Nakao S."/>
            <person name="Kobayashi T."/>
            <person name="Momoyama Y."/>
            <person name="Higashiyama T."/>
            <person name="Minoda A."/>
            <person name="Sano M."/>
            <person name="Nomoto H."/>
            <person name="Oishi K."/>
            <person name="Hayashi H."/>
            <person name="Ohta F."/>
            <person name="Nishizaka S."/>
            <person name="Haga S."/>
            <person name="Miura S."/>
            <person name="Morishita T."/>
            <person name="Kabeya Y."/>
            <person name="Terasawa K."/>
            <person name="Suzuki Y."/>
            <person name="Ishii Y."/>
            <person name="Asakawa S."/>
            <person name="Takano H."/>
            <person name="Ohta N."/>
            <person name="Kuroiwa H."/>
            <person name="Tanaka K."/>
            <person name="Shimizu N."/>
            <person name="Sugano S."/>
            <person name="Sato N."/>
            <person name="Nozaki H."/>
            <person name="Ogasawara N."/>
            <person name="Kohara Y."/>
            <person name="Kuroiwa T."/>
        </authorList>
    </citation>
    <scope>NUCLEOTIDE SEQUENCE [LARGE SCALE GENOMIC DNA]</scope>
    <source>
        <strain evidence="13 14">10D</strain>
    </source>
</reference>
<keyword evidence="14" id="KW-1185">Reference proteome</keyword>
<dbReference type="EMBL" id="AP006488">
    <property type="protein sequence ID" value="BAM79439.1"/>
    <property type="molecule type" value="Genomic_DNA"/>
</dbReference>
<evidence type="ECO:0000256" key="6">
    <source>
        <dbReference type="ARBA" id="ARBA00022989"/>
    </source>
</evidence>
<dbReference type="PANTHER" id="PTHR11562">
    <property type="entry name" value="CATION EFFLUX PROTEIN/ ZINC TRANSPORTER"/>
    <property type="match status" value="1"/>
</dbReference>
<keyword evidence="7" id="KW-0406">Ion transport</keyword>
<feature type="compositionally biased region" description="Low complexity" evidence="9">
    <location>
        <begin position="22"/>
        <end position="31"/>
    </location>
</feature>
<evidence type="ECO:0000256" key="3">
    <source>
        <dbReference type="ARBA" id="ARBA00022448"/>
    </source>
</evidence>
<evidence type="ECO:0000259" key="11">
    <source>
        <dbReference type="Pfam" id="PF01545"/>
    </source>
</evidence>
<keyword evidence="6 10" id="KW-1133">Transmembrane helix</keyword>
<dbReference type="KEGG" id="cme:CYME_CMF058C"/>
<feature type="transmembrane region" description="Helical" evidence="10">
    <location>
        <begin position="277"/>
        <end position="300"/>
    </location>
</feature>
<evidence type="ECO:0000256" key="9">
    <source>
        <dbReference type="SAM" id="MobiDB-lite"/>
    </source>
</evidence>
<keyword evidence="5" id="KW-0862">Zinc</keyword>
<evidence type="ECO:0000256" key="7">
    <source>
        <dbReference type="ARBA" id="ARBA00023065"/>
    </source>
</evidence>
<protein>
    <submittedName>
        <fullName evidence="13">Probable zinc transporter</fullName>
    </submittedName>
</protein>
<keyword evidence="3" id="KW-0813">Transport</keyword>
<keyword evidence="5" id="KW-0864">Zinc transport</keyword>
<reference evidence="13 14" key="2">
    <citation type="journal article" date="2007" name="BMC Biol.">
        <title>A 100%-complete sequence reveals unusually simple genomic features in the hot-spring red alga Cyanidioschyzon merolae.</title>
        <authorList>
            <person name="Nozaki H."/>
            <person name="Takano H."/>
            <person name="Misumi O."/>
            <person name="Terasawa K."/>
            <person name="Matsuzaki M."/>
            <person name="Maruyama S."/>
            <person name="Nishida K."/>
            <person name="Yagisawa F."/>
            <person name="Yoshida Y."/>
            <person name="Fujiwara T."/>
            <person name="Takio S."/>
            <person name="Tamura K."/>
            <person name="Chung S.J."/>
            <person name="Nakamura S."/>
            <person name="Kuroiwa H."/>
            <person name="Tanaka K."/>
            <person name="Sato N."/>
            <person name="Kuroiwa T."/>
        </authorList>
    </citation>
    <scope>NUCLEOTIDE SEQUENCE [LARGE SCALE GENOMIC DNA]</scope>
    <source>
        <strain evidence="13 14">10D</strain>
    </source>
</reference>
<proteinExistence type="inferred from homology"/>
<dbReference type="NCBIfam" id="TIGR01297">
    <property type="entry name" value="CDF"/>
    <property type="match status" value="1"/>
</dbReference>
<evidence type="ECO:0000256" key="10">
    <source>
        <dbReference type="SAM" id="Phobius"/>
    </source>
</evidence>
<evidence type="ECO:0000256" key="8">
    <source>
        <dbReference type="ARBA" id="ARBA00023136"/>
    </source>
</evidence>
<organism evidence="13 14">
    <name type="scientific">Cyanidioschyzon merolae (strain NIES-3377 / 10D)</name>
    <name type="common">Unicellular red alga</name>
    <dbReference type="NCBI Taxonomy" id="280699"/>
    <lineage>
        <taxon>Eukaryota</taxon>
        <taxon>Rhodophyta</taxon>
        <taxon>Bangiophyceae</taxon>
        <taxon>Cyanidiales</taxon>
        <taxon>Cyanidiaceae</taxon>
        <taxon>Cyanidioschyzon</taxon>
    </lineage>
</organism>
<dbReference type="HOGENOM" id="CLU_013430_0_1_1"/>
<dbReference type="OMA" id="RTWGWAR"/>
<accession>M1V735</accession>
<feature type="transmembrane region" description="Helical" evidence="10">
    <location>
        <begin position="116"/>
        <end position="138"/>
    </location>
</feature>
<evidence type="ECO:0000256" key="1">
    <source>
        <dbReference type="ARBA" id="ARBA00004141"/>
    </source>
</evidence>
<evidence type="ECO:0000259" key="12">
    <source>
        <dbReference type="Pfam" id="PF16916"/>
    </source>
</evidence>
<dbReference type="InterPro" id="IPR027469">
    <property type="entry name" value="Cation_efflux_TMD_sf"/>
</dbReference>
<evidence type="ECO:0000256" key="4">
    <source>
        <dbReference type="ARBA" id="ARBA00022692"/>
    </source>
</evidence>
<keyword evidence="4 10" id="KW-0812">Transmembrane</keyword>
<dbReference type="InterPro" id="IPR027470">
    <property type="entry name" value="Cation_efflux_CTD"/>
</dbReference>
<comment type="similarity">
    <text evidence="2">Belongs to the cation diffusion facilitator (CDF) transporter (TC 2.A.4) family. SLC30A subfamily.</text>
</comment>
<dbReference type="GO" id="GO:0005385">
    <property type="term" value="F:zinc ion transmembrane transporter activity"/>
    <property type="evidence" value="ECO:0007669"/>
    <property type="project" value="TreeGrafter"/>
</dbReference>
<dbReference type="InterPro" id="IPR002524">
    <property type="entry name" value="Cation_efflux"/>
</dbReference>
<feature type="domain" description="Cation efflux protein transmembrane" evidence="11">
    <location>
        <begin position="49"/>
        <end position="335"/>
    </location>
</feature>
<dbReference type="SUPFAM" id="SSF160240">
    <property type="entry name" value="Cation efflux protein cytoplasmic domain-like"/>
    <property type="match status" value="1"/>
</dbReference>
<dbReference type="PANTHER" id="PTHR11562:SF17">
    <property type="entry name" value="RE54080P-RELATED"/>
    <property type="match status" value="1"/>
</dbReference>
<name>M1V735_CYAM1</name>
<dbReference type="Pfam" id="PF01545">
    <property type="entry name" value="Cation_efflux"/>
    <property type="match status" value="1"/>
</dbReference>
<feature type="compositionally biased region" description="Basic residues" evidence="9">
    <location>
        <begin position="204"/>
        <end position="213"/>
    </location>
</feature>
<dbReference type="RefSeq" id="XP_005535725.1">
    <property type="nucleotide sequence ID" value="XM_005535668.1"/>
</dbReference>
<feature type="transmembrane region" description="Helical" evidence="10">
    <location>
        <begin position="150"/>
        <end position="170"/>
    </location>
</feature>
<dbReference type="Pfam" id="PF16916">
    <property type="entry name" value="ZT_dimer"/>
    <property type="match status" value="1"/>
</dbReference>
<dbReference type="InterPro" id="IPR050681">
    <property type="entry name" value="CDF/SLC30A"/>
</dbReference>
<evidence type="ECO:0000256" key="5">
    <source>
        <dbReference type="ARBA" id="ARBA00022906"/>
    </source>
</evidence>
<evidence type="ECO:0000313" key="14">
    <source>
        <dbReference type="Proteomes" id="UP000007014"/>
    </source>
</evidence>
<keyword evidence="8 10" id="KW-0472">Membrane</keyword>
<dbReference type="GO" id="GO:0005886">
    <property type="term" value="C:plasma membrane"/>
    <property type="evidence" value="ECO:0007669"/>
    <property type="project" value="TreeGrafter"/>
</dbReference>
<dbReference type="Proteomes" id="UP000007014">
    <property type="component" value="Chromosome 6"/>
</dbReference>
<dbReference type="eggNOG" id="KOG1482">
    <property type="taxonomic scope" value="Eukaryota"/>
</dbReference>
<evidence type="ECO:0000313" key="13">
    <source>
        <dbReference type="EMBL" id="BAM79439.1"/>
    </source>
</evidence>
<comment type="subcellular location">
    <subcellularLocation>
        <location evidence="1">Membrane</location>
        <topology evidence="1">Multi-pass membrane protein</topology>
    </subcellularLocation>
</comment>
<evidence type="ECO:0000256" key="2">
    <source>
        <dbReference type="ARBA" id="ARBA00008873"/>
    </source>
</evidence>
<dbReference type="STRING" id="280699.M1V735"/>
<dbReference type="OrthoDB" id="9944568at2759"/>
<dbReference type="InterPro" id="IPR058533">
    <property type="entry name" value="Cation_efflux_TM"/>
</dbReference>
<dbReference type="Gene3D" id="1.20.1510.10">
    <property type="entry name" value="Cation efflux protein transmembrane domain"/>
    <property type="match status" value="1"/>
</dbReference>
<feature type="compositionally biased region" description="Basic and acidic residues" evidence="9">
    <location>
        <begin position="234"/>
        <end position="246"/>
    </location>
</feature>
<gene>
    <name evidence="13" type="ORF">CYME_CMF058C</name>
</gene>
<feature type="domain" description="Cation efflux protein cytoplasmic" evidence="12">
    <location>
        <begin position="341"/>
        <end position="413"/>
    </location>
</feature>
<sequence>MLGEEQPLLRARGPMSDATAPEQAQKLWQQQREQRKERAARDQRARRKLLFSAVLCFAFMVAELLGGYITGSLAVMTDASHLLSDFASFIISLVALQKSQRRANQLLTYGYGRAEVLGAFTSILLIWTLTAVLVLESIRRIITPEPVKGRLMFIIAVMGICINLVMMTVLGHGHGHGHAHDHHHDHFAQVNAEAESSTSEEHRSHGRHRHRQRSGNVESIEPDQAGPSESGLNRPRDQQPGHDDMRATATDDIEAPLSVADMSHRHPVSESVNVHAAYLHVLGDLIQSIGVAIAALVIWWRPSWSLADPLCTLLFSVIVLYTTLRMIGDIVQVLMEGTPANIRVRDVYEALISIDGVSEVQDLHIWSLSVGRTALSAKLRCDASVKDAHQITMAAEQVCLKNFGIEHATIQVNCVNLSCCPPVEHVECASPGRM</sequence>
<feature type="region of interest" description="Disordered" evidence="9">
    <location>
        <begin position="190"/>
        <end position="246"/>
    </location>
</feature>
<dbReference type="AlphaFoldDB" id="M1V735"/>
<dbReference type="InterPro" id="IPR036837">
    <property type="entry name" value="Cation_efflux_CTD_sf"/>
</dbReference>
<feature type="transmembrane region" description="Helical" evidence="10">
    <location>
        <begin position="49"/>
        <end position="69"/>
    </location>
</feature>
<feature type="transmembrane region" description="Helical" evidence="10">
    <location>
        <begin position="306"/>
        <end position="324"/>
    </location>
</feature>